<dbReference type="SUPFAM" id="SSF103025">
    <property type="entry name" value="Folate-binding domain"/>
    <property type="match status" value="1"/>
</dbReference>
<evidence type="ECO:0000256" key="1">
    <source>
        <dbReference type="ARBA" id="ARBA00022946"/>
    </source>
</evidence>
<comment type="caution">
    <text evidence="2">The sequence shown here is derived from an EMBL/GenBank/DDBJ whole genome shotgun (WGS) entry which is preliminary data.</text>
</comment>
<keyword evidence="1" id="KW-0809">Transit peptide</keyword>
<dbReference type="Gene3D" id="2.40.30.160">
    <property type="match status" value="1"/>
</dbReference>
<dbReference type="InterPro" id="IPR017703">
    <property type="entry name" value="YgfZ/GCV_T_CS"/>
</dbReference>
<dbReference type="PANTHER" id="PTHR22602:SF0">
    <property type="entry name" value="TRANSFERASE CAF17, MITOCHONDRIAL-RELATED"/>
    <property type="match status" value="1"/>
</dbReference>
<dbReference type="RefSeq" id="WP_404612596.1">
    <property type="nucleotide sequence ID" value="NZ_JADIKK010000008.1"/>
</dbReference>
<organism evidence="2 3">
    <name type="scientific">Rhodanobacter hydrolyticus</name>
    <dbReference type="NCBI Taxonomy" id="2250595"/>
    <lineage>
        <taxon>Bacteria</taxon>
        <taxon>Pseudomonadati</taxon>
        <taxon>Pseudomonadota</taxon>
        <taxon>Gammaproteobacteria</taxon>
        <taxon>Lysobacterales</taxon>
        <taxon>Rhodanobacteraceae</taxon>
        <taxon>Rhodanobacter</taxon>
    </lineage>
</organism>
<evidence type="ECO:0000313" key="2">
    <source>
        <dbReference type="EMBL" id="MFK2876717.1"/>
    </source>
</evidence>
<gene>
    <name evidence="2" type="ORF">ISP25_06515</name>
</gene>
<keyword evidence="3" id="KW-1185">Reference proteome</keyword>
<evidence type="ECO:0000313" key="3">
    <source>
        <dbReference type="Proteomes" id="UP001620339"/>
    </source>
</evidence>
<dbReference type="PANTHER" id="PTHR22602">
    <property type="entry name" value="TRANSFERASE CAF17, MITOCHONDRIAL-RELATED"/>
    <property type="match status" value="1"/>
</dbReference>
<reference evidence="2 3" key="1">
    <citation type="submission" date="2020-10" db="EMBL/GenBank/DDBJ databases">
        <title>Phylogeny of dyella-like bacteria.</title>
        <authorList>
            <person name="Fu J."/>
        </authorList>
    </citation>
    <scope>NUCLEOTIDE SEQUENCE [LARGE SCALE GENOMIC DNA]</scope>
    <source>
        <strain evidence="2 3">KACC 19113</strain>
    </source>
</reference>
<accession>A0ABW8J344</accession>
<dbReference type="Gene3D" id="3.30.1360.120">
    <property type="entry name" value="Probable tRNA modification gtpase trme, domain 1"/>
    <property type="match status" value="1"/>
</dbReference>
<dbReference type="InterPro" id="IPR045179">
    <property type="entry name" value="YgfZ/GcvT"/>
</dbReference>
<dbReference type="Proteomes" id="UP001620339">
    <property type="component" value="Unassembled WGS sequence"/>
</dbReference>
<dbReference type="InterPro" id="IPR027266">
    <property type="entry name" value="TrmE/GcvT-like"/>
</dbReference>
<sequence length="267" mass="29585">MPIPYPAETLLIEGPDALAFAHAQFSSDVQALAVGRWQFSAWLSAQGRVRALFHLARLDEQRLLLLLRGGEAGALCEALRRYVFRSRLTITISSWHTLSIDAALPLHEARTASDNIVLGCGSHSMRIAADGESDARWRLPQLQLGWPWLPTSTFDDLLPPALSLHRLHAVAIDKGCYPGQEIVARLHWRGGHKRHLCKVRLARDAMPGIVLHREGHDVGVLLDVVAHDKHADALAVLNDDITSTHANDAALQLDGDLALRVEHRWEN</sequence>
<protein>
    <submittedName>
        <fullName evidence="2">Folate-binding protein</fullName>
    </submittedName>
</protein>
<dbReference type="EMBL" id="JADIKK010000008">
    <property type="protein sequence ID" value="MFK2876717.1"/>
    <property type="molecule type" value="Genomic_DNA"/>
</dbReference>
<proteinExistence type="predicted"/>
<dbReference type="NCBIfam" id="TIGR03317">
    <property type="entry name" value="ygfZ_signature"/>
    <property type="match status" value="1"/>
</dbReference>
<name>A0ABW8J344_9GAMM</name>